<accession>A0A9N9HBX2</accession>
<keyword evidence="2" id="KW-1185">Reference proteome</keyword>
<evidence type="ECO:0000313" key="1">
    <source>
        <dbReference type="EMBL" id="CAG8662234.1"/>
    </source>
</evidence>
<gene>
    <name evidence="1" type="ORF">RFULGI_LOCUS8892</name>
</gene>
<dbReference type="EMBL" id="CAJVPZ010014988">
    <property type="protein sequence ID" value="CAG8662234.1"/>
    <property type="molecule type" value="Genomic_DNA"/>
</dbReference>
<feature type="non-terminal residue" evidence="1">
    <location>
        <position position="169"/>
    </location>
</feature>
<reference evidence="1" key="1">
    <citation type="submission" date="2021-06" db="EMBL/GenBank/DDBJ databases">
        <authorList>
            <person name="Kallberg Y."/>
            <person name="Tangrot J."/>
            <person name="Rosling A."/>
        </authorList>
    </citation>
    <scope>NUCLEOTIDE SEQUENCE</scope>
    <source>
        <strain evidence="1">IN212</strain>
    </source>
</reference>
<proteinExistence type="predicted"/>
<sequence length="169" mass="19549">MSYQHMLSNLSKVEVKASEKSLTKSLESKLCDLNDAMEKIIHIPTIVSNIINFLSFKMIRFNSGDIWVESECDDIVDQIERLYCFGGGGRTVSVNKLTILVEDQDIMTNLEEKEFIEIKEILENLDQEYGELRGFGTISKSIWIDGFIKQWDIENEIWIRDPDTHVVLK</sequence>
<evidence type="ECO:0000313" key="2">
    <source>
        <dbReference type="Proteomes" id="UP000789396"/>
    </source>
</evidence>
<organism evidence="1 2">
    <name type="scientific">Racocetra fulgida</name>
    <dbReference type="NCBI Taxonomy" id="60492"/>
    <lineage>
        <taxon>Eukaryota</taxon>
        <taxon>Fungi</taxon>
        <taxon>Fungi incertae sedis</taxon>
        <taxon>Mucoromycota</taxon>
        <taxon>Glomeromycotina</taxon>
        <taxon>Glomeromycetes</taxon>
        <taxon>Diversisporales</taxon>
        <taxon>Gigasporaceae</taxon>
        <taxon>Racocetra</taxon>
    </lineage>
</organism>
<comment type="caution">
    <text evidence="1">The sequence shown here is derived from an EMBL/GenBank/DDBJ whole genome shotgun (WGS) entry which is preliminary data.</text>
</comment>
<dbReference type="AlphaFoldDB" id="A0A9N9HBX2"/>
<dbReference type="Proteomes" id="UP000789396">
    <property type="component" value="Unassembled WGS sequence"/>
</dbReference>
<name>A0A9N9HBX2_9GLOM</name>
<protein>
    <submittedName>
        <fullName evidence="1">3590_t:CDS:1</fullName>
    </submittedName>
</protein>